<accession>A0AAD3THE5</accession>
<evidence type="ECO:0000256" key="1">
    <source>
        <dbReference type="ARBA" id="ARBA00022737"/>
    </source>
</evidence>
<dbReference type="PROSITE" id="PS51375">
    <property type="entry name" value="PPR"/>
    <property type="match status" value="3"/>
</dbReference>
<feature type="repeat" description="PPR" evidence="2">
    <location>
        <begin position="77"/>
        <end position="107"/>
    </location>
</feature>
<evidence type="ECO:0000313" key="4">
    <source>
        <dbReference type="Proteomes" id="UP001279734"/>
    </source>
</evidence>
<evidence type="ECO:0008006" key="5">
    <source>
        <dbReference type="Google" id="ProtNLM"/>
    </source>
</evidence>
<dbReference type="InterPro" id="IPR002885">
    <property type="entry name" value="PPR_rpt"/>
</dbReference>
<evidence type="ECO:0000256" key="2">
    <source>
        <dbReference type="PROSITE-ProRule" id="PRU00708"/>
    </source>
</evidence>
<dbReference type="PANTHER" id="PTHR47926:SF485">
    <property type="entry name" value="REPEAT-LIKE SUPERFAMILY PROTEIN, PUTATIVE-RELATED"/>
    <property type="match status" value="1"/>
</dbReference>
<dbReference type="InterPro" id="IPR011990">
    <property type="entry name" value="TPR-like_helical_dom_sf"/>
</dbReference>
<dbReference type="InterPro" id="IPR046848">
    <property type="entry name" value="E_motif"/>
</dbReference>
<keyword evidence="4" id="KW-1185">Reference proteome</keyword>
<evidence type="ECO:0000313" key="3">
    <source>
        <dbReference type="EMBL" id="GMH28817.1"/>
    </source>
</evidence>
<dbReference type="Pfam" id="PF20431">
    <property type="entry name" value="E_motif"/>
    <property type="match status" value="1"/>
</dbReference>
<dbReference type="Pfam" id="PF01535">
    <property type="entry name" value="PPR"/>
    <property type="match status" value="2"/>
</dbReference>
<dbReference type="Pfam" id="PF13041">
    <property type="entry name" value="PPR_2"/>
    <property type="match status" value="2"/>
</dbReference>
<dbReference type="GO" id="GO:0003723">
    <property type="term" value="F:RNA binding"/>
    <property type="evidence" value="ECO:0007669"/>
    <property type="project" value="InterPro"/>
</dbReference>
<feature type="repeat" description="PPR" evidence="2">
    <location>
        <begin position="5"/>
        <end position="39"/>
    </location>
</feature>
<dbReference type="InterPro" id="IPR046960">
    <property type="entry name" value="PPR_At4g14850-like_plant"/>
</dbReference>
<dbReference type="FunFam" id="1.25.40.10:FF:000927">
    <property type="entry name" value="Pentatricopeptide repeat-containing protein"/>
    <property type="match status" value="1"/>
</dbReference>
<dbReference type="Proteomes" id="UP001279734">
    <property type="component" value="Unassembled WGS sequence"/>
</dbReference>
<dbReference type="AlphaFoldDB" id="A0AAD3THE5"/>
<dbReference type="Gene3D" id="1.25.40.10">
    <property type="entry name" value="Tetratricopeptide repeat domain"/>
    <property type="match status" value="2"/>
</dbReference>
<dbReference type="GO" id="GO:0009451">
    <property type="term" value="P:RNA modification"/>
    <property type="evidence" value="ECO:0007669"/>
    <property type="project" value="InterPro"/>
</dbReference>
<sequence length="334" mass="37522">MPNQNVVSWNTMLALFVRCKKYAECFDLFDKMIQEGESLPNEATLVSVLTACANLGRLDKGKWVHSYMKSNKKIEPDVLLWTALLTMYVKCGDMDMAKDVFNNMPGKSVVSWNSMIMGYGTHGFGEKALETFVEMEKNGQVPNDTTFVCVLAACTHSGMVLEGWWYFDVMHRVYNLKPKAEHYGCMVDLLSRAGLMKDSEEIVKHMSMEAGSVSWGALLSACRTHSNSHLGEIVGKQLIEKDPADIGPYVLLSNIYAAEGRWDDVENVRKLMKDKGLQKLAGCSMAQHGYIRSKSSDEDGSVHKSSLIYSMLREMGTHMKLSQVNHGKLRESYQ</sequence>
<keyword evidence="1" id="KW-0677">Repeat</keyword>
<dbReference type="PANTHER" id="PTHR47926">
    <property type="entry name" value="PENTATRICOPEPTIDE REPEAT-CONTAINING PROTEIN"/>
    <property type="match status" value="1"/>
</dbReference>
<comment type="caution">
    <text evidence="3">The sequence shown here is derived from an EMBL/GenBank/DDBJ whole genome shotgun (WGS) entry which is preliminary data.</text>
</comment>
<proteinExistence type="predicted"/>
<protein>
    <recommendedName>
        <fullName evidence="5">Pentatricopeptide repeat-containing protein</fullName>
    </recommendedName>
</protein>
<organism evidence="3 4">
    <name type="scientific">Nepenthes gracilis</name>
    <name type="common">Slender pitcher plant</name>
    <dbReference type="NCBI Taxonomy" id="150966"/>
    <lineage>
        <taxon>Eukaryota</taxon>
        <taxon>Viridiplantae</taxon>
        <taxon>Streptophyta</taxon>
        <taxon>Embryophyta</taxon>
        <taxon>Tracheophyta</taxon>
        <taxon>Spermatophyta</taxon>
        <taxon>Magnoliopsida</taxon>
        <taxon>eudicotyledons</taxon>
        <taxon>Gunneridae</taxon>
        <taxon>Pentapetalae</taxon>
        <taxon>Caryophyllales</taxon>
        <taxon>Nepenthaceae</taxon>
        <taxon>Nepenthes</taxon>
    </lineage>
</organism>
<feature type="repeat" description="PPR" evidence="2">
    <location>
        <begin position="108"/>
        <end position="142"/>
    </location>
</feature>
<name>A0AAD3THE5_NEPGR</name>
<gene>
    <name evidence="3" type="ORF">Nepgr_030660</name>
</gene>
<dbReference type="NCBIfam" id="TIGR00756">
    <property type="entry name" value="PPR"/>
    <property type="match status" value="3"/>
</dbReference>
<dbReference type="EMBL" id="BSYO01000035">
    <property type="protein sequence ID" value="GMH28817.1"/>
    <property type="molecule type" value="Genomic_DNA"/>
</dbReference>
<reference evidence="3" key="1">
    <citation type="submission" date="2023-05" db="EMBL/GenBank/DDBJ databases">
        <title>Nepenthes gracilis genome sequencing.</title>
        <authorList>
            <person name="Fukushima K."/>
        </authorList>
    </citation>
    <scope>NUCLEOTIDE SEQUENCE</scope>
    <source>
        <strain evidence="3">SING2019-196</strain>
    </source>
</reference>